<keyword evidence="2" id="KW-0812">Transmembrane</keyword>
<keyword evidence="2" id="KW-0472">Membrane</keyword>
<protein>
    <recommendedName>
        <fullName evidence="5">Multidrug resistance pump</fullName>
    </recommendedName>
</protein>
<dbReference type="GO" id="GO:0015297">
    <property type="term" value="F:antiporter activity"/>
    <property type="evidence" value="ECO:0007669"/>
    <property type="project" value="InterPro"/>
</dbReference>
<dbReference type="Pfam" id="PF01554">
    <property type="entry name" value="MatE"/>
    <property type="match status" value="1"/>
</dbReference>
<reference evidence="4" key="1">
    <citation type="journal article" date="2010" name="Nat. Biotechnol.">
        <title>Draft genome sequence of the oilseed species Ricinus communis.</title>
        <authorList>
            <person name="Chan A.P."/>
            <person name="Crabtree J."/>
            <person name="Zhao Q."/>
            <person name="Lorenzi H."/>
            <person name="Orvis J."/>
            <person name="Puiu D."/>
            <person name="Melake-Berhan A."/>
            <person name="Jones K.M."/>
            <person name="Redman J."/>
            <person name="Chen G."/>
            <person name="Cahoon E.B."/>
            <person name="Gedil M."/>
            <person name="Stanke M."/>
            <person name="Haas B.J."/>
            <person name="Wortman J.R."/>
            <person name="Fraser-Liggett C.M."/>
            <person name="Ravel J."/>
            <person name="Rabinowicz P.D."/>
        </authorList>
    </citation>
    <scope>NUCLEOTIDE SEQUENCE [LARGE SCALE GENOMIC DNA]</scope>
    <source>
        <strain evidence="4">cv. Hale</strain>
    </source>
</reference>
<feature type="transmembrane region" description="Helical" evidence="2">
    <location>
        <begin position="140"/>
        <end position="162"/>
    </location>
</feature>
<comment type="similarity">
    <text evidence="1">Belongs to the multi antimicrobial extrusion (MATE) (TC 2.A.66.1) family.</text>
</comment>
<gene>
    <name evidence="3" type="ORF">RCOM_0742760</name>
</gene>
<dbReference type="Proteomes" id="UP000008311">
    <property type="component" value="Unassembled WGS sequence"/>
</dbReference>
<name>B9SHR8_RICCO</name>
<keyword evidence="2" id="KW-1133">Transmembrane helix</keyword>
<evidence type="ECO:0000256" key="2">
    <source>
        <dbReference type="SAM" id="Phobius"/>
    </source>
</evidence>
<proteinExistence type="inferred from homology"/>
<dbReference type="GO" id="GO:0042910">
    <property type="term" value="F:xenobiotic transmembrane transporter activity"/>
    <property type="evidence" value="ECO:0007669"/>
    <property type="project" value="InterPro"/>
</dbReference>
<dbReference type="GO" id="GO:0016020">
    <property type="term" value="C:membrane"/>
    <property type="evidence" value="ECO:0007669"/>
    <property type="project" value="InterPro"/>
</dbReference>
<sequence length="227" mass="25409">MVAVTVLQYLLQVVSMVMVGHLDELSLFGVSVTTSFTSVTGFSLLFGMAGALETLCEQAYGAEQYQKLGTYTCTAIVSLILVCLSISVLWIFTDKLLILIGQDPSISKVAKKYSIWLIPNFFSYAVLQALIRYFQTQSLILPMFFSSFVTLCFHISFCWDLVFKVELGCVCSALAISLSYWLNVIMLGLYMKYSSQCAKTRSVILKDALVSMREFLSFRCSFCSNDL</sequence>
<organism evidence="3 4">
    <name type="scientific">Ricinus communis</name>
    <name type="common">Castor bean</name>
    <dbReference type="NCBI Taxonomy" id="3988"/>
    <lineage>
        <taxon>Eukaryota</taxon>
        <taxon>Viridiplantae</taxon>
        <taxon>Streptophyta</taxon>
        <taxon>Embryophyta</taxon>
        <taxon>Tracheophyta</taxon>
        <taxon>Spermatophyta</taxon>
        <taxon>Magnoliopsida</taxon>
        <taxon>eudicotyledons</taxon>
        <taxon>Gunneridae</taxon>
        <taxon>Pentapetalae</taxon>
        <taxon>rosids</taxon>
        <taxon>fabids</taxon>
        <taxon>Malpighiales</taxon>
        <taxon>Euphorbiaceae</taxon>
        <taxon>Acalyphoideae</taxon>
        <taxon>Acalypheae</taxon>
        <taxon>Ricinus</taxon>
    </lineage>
</organism>
<feature type="transmembrane region" description="Helical" evidence="2">
    <location>
        <begin position="68"/>
        <end position="92"/>
    </location>
</feature>
<keyword evidence="4" id="KW-1185">Reference proteome</keyword>
<feature type="transmembrane region" description="Helical" evidence="2">
    <location>
        <begin position="25"/>
        <end position="48"/>
    </location>
</feature>
<dbReference type="eggNOG" id="KOG1347">
    <property type="taxonomic scope" value="Eukaryota"/>
</dbReference>
<evidence type="ECO:0000313" key="3">
    <source>
        <dbReference type="EMBL" id="EEF36895.1"/>
    </source>
</evidence>
<accession>B9SHR8</accession>
<evidence type="ECO:0000313" key="4">
    <source>
        <dbReference type="Proteomes" id="UP000008311"/>
    </source>
</evidence>
<evidence type="ECO:0000256" key="1">
    <source>
        <dbReference type="ARBA" id="ARBA00010199"/>
    </source>
</evidence>
<feature type="transmembrane region" description="Helical" evidence="2">
    <location>
        <begin position="113"/>
        <end position="134"/>
    </location>
</feature>
<dbReference type="STRING" id="3988.B9SHR8"/>
<dbReference type="AlphaFoldDB" id="B9SHR8"/>
<dbReference type="EMBL" id="EQ973965">
    <property type="protein sequence ID" value="EEF36895.1"/>
    <property type="molecule type" value="Genomic_DNA"/>
</dbReference>
<dbReference type="InterPro" id="IPR002528">
    <property type="entry name" value="MATE_fam"/>
</dbReference>
<dbReference type="InParanoid" id="B9SHR8"/>
<dbReference type="PANTHER" id="PTHR11206">
    <property type="entry name" value="MULTIDRUG RESISTANCE PROTEIN"/>
    <property type="match status" value="1"/>
</dbReference>
<evidence type="ECO:0008006" key="5">
    <source>
        <dbReference type="Google" id="ProtNLM"/>
    </source>
</evidence>
<feature type="transmembrane region" description="Helical" evidence="2">
    <location>
        <begin position="169"/>
        <end position="191"/>
    </location>
</feature>
<feature type="non-terminal residue" evidence="3">
    <location>
        <position position="227"/>
    </location>
</feature>